<comment type="similarity">
    <text evidence="1">Belongs to the universal stress protein A family.</text>
</comment>
<dbReference type="SUPFAM" id="SSF52402">
    <property type="entry name" value="Adenine nucleotide alpha hydrolases-like"/>
    <property type="match status" value="1"/>
</dbReference>
<proteinExistence type="inferred from homology"/>
<dbReference type="KEGG" id="aef:GEV26_06365"/>
<name>A0A5Q2MKZ3_9ACTN</name>
<protein>
    <submittedName>
        <fullName evidence="3">Universal stress protein</fullName>
    </submittedName>
</protein>
<evidence type="ECO:0000256" key="1">
    <source>
        <dbReference type="ARBA" id="ARBA00008791"/>
    </source>
</evidence>
<dbReference type="InterPro" id="IPR006016">
    <property type="entry name" value="UspA"/>
</dbReference>
<dbReference type="Proteomes" id="UP000392064">
    <property type="component" value="Chromosome"/>
</dbReference>
<sequence length="179" mass="18534">MSVSKKIELHGGVLVAHDGSVPAEAALRTAVRVAAGLGKPVTVVRAWTISTAPRPETAAPGYMPPFEDFEAATLAALEKDVAGVRADNPDVPITAAVVHGSAAERIVEASDQADLVVVGSRGRGGFPGLLLGSTSDQVVRYAKCPVLVDKAVGGNIPEPETTSDTEEMERALLSELKLD</sequence>
<dbReference type="RefSeq" id="WP_153652284.1">
    <property type="nucleotide sequence ID" value="NZ_CP045737.1"/>
</dbReference>
<feature type="domain" description="UspA" evidence="2">
    <location>
        <begin position="13"/>
        <end position="148"/>
    </location>
</feature>
<dbReference type="PRINTS" id="PR01438">
    <property type="entry name" value="UNVRSLSTRESS"/>
</dbReference>
<dbReference type="PANTHER" id="PTHR46268">
    <property type="entry name" value="STRESS RESPONSE PROTEIN NHAX"/>
    <property type="match status" value="1"/>
</dbReference>
<dbReference type="InterPro" id="IPR014729">
    <property type="entry name" value="Rossmann-like_a/b/a_fold"/>
</dbReference>
<dbReference type="Gene3D" id="3.40.50.620">
    <property type="entry name" value="HUPs"/>
    <property type="match status" value="1"/>
</dbReference>
<dbReference type="AlphaFoldDB" id="A0A5Q2MKZ3"/>
<evidence type="ECO:0000259" key="2">
    <source>
        <dbReference type="Pfam" id="PF00582"/>
    </source>
</evidence>
<reference evidence="3 4" key="1">
    <citation type="submission" date="2019-11" db="EMBL/GenBank/DDBJ databases">
        <authorList>
            <person name="Li J."/>
        </authorList>
    </citation>
    <scope>NUCLEOTIDE SEQUENCE [LARGE SCALE GENOMIC DNA]</scope>
    <source>
        <strain evidence="3 4">MF47</strain>
    </source>
</reference>
<dbReference type="CDD" id="cd00293">
    <property type="entry name" value="USP-like"/>
    <property type="match status" value="1"/>
</dbReference>
<accession>A0A5Q2MKZ3</accession>
<dbReference type="PANTHER" id="PTHR46268:SF6">
    <property type="entry name" value="UNIVERSAL STRESS PROTEIN UP12"/>
    <property type="match status" value="1"/>
</dbReference>
<gene>
    <name evidence="3" type="ORF">GEV26_06365</name>
</gene>
<keyword evidence="4" id="KW-1185">Reference proteome</keyword>
<dbReference type="InterPro" id="IPR006015">
    <property type="entry name" value="Universal_stress_UspA"/>
</dbReference>
<evidence type="ECO:0000313" key="3">
    <source>
        <dbReference type="EMBL" id="QGG41015.1"/>
    </source>
</evidence>
<dbReference type="Pfam" id="PF00582">
    <property type="entry name" value="Usp"/>
    <property type="match status" value="1"/>
</dbReference>
<dbReference type="EMBL" id="CP045737">
    <property type="protein sequence ID" value="QGG41015.1"/>
    <property type="molecule type" value="Genomic_DNA"/>
</dbReference>
<evidence type="ECO:0000313" key="4">
    <source>
        <dbReference type="Proteomes" id="UP000392064"/>
    </source>
</evidence>
<organism evidence="3 4">
    <name type="scientific">Aeromicrobium yanjiei</name>
    <dbReference type="NCBI Taxonomy" id="2662028"/>
    <lineage>
        <taxon>Bacteria</taxon>
        <taxon>Bacillati</taxon>
        <taxon>Actinomycetota</taxon>
        <taxon>Actinomycetes</taxon>
        <taxon>Propionibacteriales</taxon>
        <taxon>Nocardioidaceae</taxon>
        <taxon>Aeromicrobium</taxon>
    </lineage>
</organism>